<dbReference type="GeneTree" id="ENSGT00390000015813"/>
<keyword evidence="3" id="KW-1185">Reference proteome</keyword>
<evidence type="ECO:0000313" key="3">
    <source>
        <dbReference type="Proteomes" id="UP000314982"/>
    </source>
</evidence>
<dbReference type="InterPro" id="IPR002871">
    <property type="entry name" value="NIF_FeS_clus_asmbl_NifU_N"/>
</dbReference>
<dbReference type="Gene3D" id="3.90.1010.10">
    <property type="match status" value="2"/>
</dbReference>
<dbReference type="GO" id="GO:0016226">
    <property type="term" value="P:iron-sulfur cluster assembly"/>
    <property type="evidence" value="ECO:0007669"/>
    <property type="project" value="InterPro"/>
</dbReference>
<dbReference type="Ensembl" id="ENSHHUT00000074558.1">
    <property type="protein sequence ID" value="ENSHHUP00000072168.1"/>
    <property type="gene ID" value="ENSHHUG00000042330.1"/>
</dbReference>
<feature type="domain" description="NIF system FeS cluster assembly NifU N-terminal" evidence="1">
    <location>
        <begin position="30"/>
        <end position="112"/>
    </location>
</feature>
<reference evidence="2" key="3">
    <citation type="submission" date="2025-09" db="UniProtKB">
        <authorList>
            <consortium name="Ensembl"/>
        </authorList>
    </citation>
    <scope>IDENTIFICATION</scope>
</reference>
<name>A0A4W5QDM9_9TELE</name>
<dbReference type="CDD" id="cd06664">
    <property type="entry name" value="IscU_like"/>
    <property type="match status" value="1"/>
</dbReference>
<organism evidence="2 3">
    <name type="scientific">Hucho hucho</name>
    <name type="common">huchen</name>
    <dbReference type="NCBI Taxonomy" id="62062"/>
    <lineage>
        <taxon>Eukaryota</taxon>
        <taxon>Metazoa</taxon>
        <taxon>Chordata</taxon>
        <taxon>Craniata</taxon>
        <taxon>Vertebrata</taxon>
        <taxon>Euteleostomi</taxon>
        <taxon>Actinopterygii</taxon>
        <taxon>Neopterygii</taxon>
        <taxon>Teleostei</taxon>
        <taxon>Protacanthopterygii</taxon>
        <taxon>Salmoniformes</taxon>
        <taxon>Salmonidae</taxon>
        <taxon>Salmoninae</taxon>
        <taxon>Hucho</taxon>
    </lineage>
</organism>
<reference evidence="2" key="2">
    <citation type="submission" date="2025-08" db="UniProtKB">
        <authorList>
            <consortium name="Ensembl"/>
        </authorList>
    </citation>
    <scope>IDENTIFICATION</scope>
</reference>
<dbReference type="GO" id="GO:0005506">
    <property type="term" value="F:iron ion binding"/>
    <property type="evidence" value="ECO:0007669"/>
    <property type="project" value="InterPro"/>
</dbReference>
<evidence type="ECO:0000313" key="2">
    <source>
        <dbReference type="Ensembl" id="ENSHHUP00000072168.1"/>
    </source>
</evidence>
<feature type="domain" description="NIF system FeS cluster assembly NifU N-terminal" evidence="1">
    <location>
        <begin position="167"/>
        <end position="215"/>
    </location>
</feature>
<dbReference type="SUPFAM" id="SSF82649">
    <property type="entry name" value="SufE/NifU"/>
    <property type="match status" value="1"/>
</dbReference>
<accession>A0A4W5QDM9</accession>
<dbReference type="Proteomes" id="UP000314982">
    <property type="component" value="Unassembled WGS sequence"/>
</dbReference>
<proteinExistence type="predicted"/>
<dbReference type="AlphaFoldDB" id="A0A4W5QDM9"/>
<dbReference type="PANTHER" id="PTHR10093">
    <property type="entry name" value="IRON-SULFUR CLUSTER ASSEMBLY ENZYME NIFU HOMOLOG"/>
    <property type="match status" value="1"/>
</dbReference>
<reference evidence="3" key="1">
    <citation type="submission" date="2018-06" db="EMBL/GenBank/DDBJ databases">
        <title>Genome assembly of Danube salmon.</title>
        <authorList>
            <person name="Macqueen D.J."/>
            <person name="Gundappa M.K."/>
        </authorList>
    </citation>
    <scope>NUCLEOTIDE SEQUENCE [LARGE SCALE GENOMIC DNA]</scope>
</reference>
<evidence type="ECO:0000259" key="1">
    <source>
        <dbReference type="Pfam" id="PF01592"/>
    </source>
</evidence>
<protein>
    <submittedName>
        <fullName evidence="2">Iron-sulfur cluster assembly enzyme b</fullName>
    </submittedName>
</protein>
<dbReference type="STRING" id="62062.ENSHHUP00000072168"/>
<dbReference type="GO" id="GO:0051536">
    <property type="term" value="F:iron-sulfur cluster binding"/>
    <property type="evidence" value="ECO:0007669"/>
    <property type="project" value="InterPro"/>
</dbReference>
<sequence>MAGLVAAKKCITPLVVIRRLSSPEYKAQAAYHKKVVDHYENPRNVGSLDKTSKNVGTGLVGAPACGDVMKLQIEVDDQGKIVDARFKTFGCGSAIASSSLVTEWVKGKSVSEHSAPMTLPLLPVSLFCLNVAFLNSSLFRHAACLFLFVSYHGWMEFISWLMECCSLGFQIDEALTIQNTDIAKELCLPPVKLHCSMLAEDAIKAALHDYRLKQQDGKIEAVKASN</sequence>
<dbReference type="Pfam" id="PF01592">
    <property type="entry name" value="NifU_N"/>
    <property type="match status" value="2"/>
</dbReference>